<sequence length="196" mass="21730">MGKYSENDIIKGTEQVLKNGMLAGKIMIDGRAQFRIVGLVDKAAHARSVKARRPGRASQQLSPRGAARAFNRHYSTSPKYKNEKSRKGAKSRDLCWDNQPTVTDRRYSRSPHLYDYPGRDDGSRCENVHKYKSGYSPKRMQKGSPEALAWGQKMKAKKGLAGGGVGVGGGEGGGARPVSLKTAVRLLRQYYDEKYH</sequence>
<feature type="region of interest" description="Disordered" evidence="1">
    <location>
        <begin position="50"/>
        <end position="96"/>
    </location>
</feature>
<dbReference type="AlphaFoldDB" id="A0A6C0EKM6"/>
<name>A0A6C0EKM6_9ZZZZ</name>
<organism evidence="2">
    <name type="scientific">viral metagenome</name>
    <dbReference type="NCBI Taxonomy" id="1070528"/>
    <lineage>
        <taxon>unclassified sequences</taxon>
        <taxon>metagenomes</taxon>
        <taxon>organismal metagenomes</taxon>
    </lineage>
</organism>
<protein>
    <submittedName>
        <fullName evidence="2">Uncharacterized protein</fullName>
    </submittedName>
</protein>
<evidence type="ECO:0000313" key="2">
    <source>
        <dbReference type="EMBL" id="QHT28849.1"/>
    </source>
</evidence>
<proteinExistence type="predicted"/>
<reference evidence="2" key="1">
    <citation type="journal article" date="2020" name="Nature">
        <title>Giant virus diversity and host interactions through global metagenomics.</title>
        <authorList>
            <person name="Schulz F."/>
            <person name="Roux S."/>
            <person name="Paez-Espino D."/>
            <person name="Jungbluth S."/>
            <person name="Walsh D.A."/>
            <person name="Denef V.J."/>
            <person name="McMahon K.D."/>
            <person name="Konstantinidis K.T."/>
            <person name="Eloe-Fadrosh E.A."/>
            <person name="Kyrpides N.C."/>
            <person name="Woyke T."/>
        </authorList>
    </citation>
    <scope>NUCLEOTIDE SEQUENCE</scope>
    <source>
        <strain evidence="2">GVMAG-M-3300001351-8</strain>
    </source>
</reference>
<evidence type="ECO:0000256" key="1">
    <source>
        <dbReference type="SAM" id="MobiDB-lite"/>
    </source>
</evidence>
<accession>A0A6C0EKM6</accession>
<feature type="compositionally biased region" description="Basic and acidic residues" evidence="1">
    <location>
        <begin position="80"/>
        <end position="95"/>
    </location>
</feature>
<dbReference type="EMBL" id="MN738865">
    <property type="protein sequence ID" value="QHT28849.1"/>
    <property type="molecule type" value="Genomic_DNA"/>
</dbReference>